<evidence type="ECO:0000313" key="1">
    <source>
        <dbReference type="EMBL" id="AXA39790.1"/>
    </source>
</evidence>
<dbReference type="AlphaFoldDB" id="A0A2Z4YEI6"/>
<reference evidence="1 2" key="1">
    <citation type="submission" date="2018-07" db="EMBL/GenBank/DDBJ databases">
        <title>Rhizobium leguminosarum strain:ATCC 14479 Genome sequencing and assembly.</title>
        <authorList>
            <person name="Chakraborty R."/>
        </authorList>
    </citation>
    <scope>NUCLEOTIDE SEQUENCE [LARGE SCALE GENOMIC DNA]</scope>
    <source>
        <strain evidence="1 2">ATCC 14479</strain>
    </source>
</reference>
<organism evidence="1 2">
    <name type="scientific">Rhizobium leguminosarum</name>
    <dbReference type="NCBI Taxonomy" id="384"/>
    <lineage>
        <taxon>Bacteria</taxon>
        <taxon>Pseudomonadati</taxon>
        <taxon>Pseudomonadota</taxon>
        <taxon>Alphaproteobacteria</taxon>
        <taxon>Hyphomicrobiales</taxon>
        <taxon>Rhizobiaceae</taxon>
        <taxon>Rhizobium/Agrobacterium group</taxon>
        <taxon>Rhizobium</taxon>
    </lineage>
</organism>
<dbReference type="Pfam" id="PF20212">
    <property type="entry name" value="DUF6572"/>
    <property type="match status" value="1"/>
</dbReference>
<proteinExistence type="predicted"/>
<accession>A0A2Z4YEI6</accession>
<dbReference type="InterPro" id="IPR046702">
    <property type="entry name" value="DUF6572"/>
</dbReference>
<sequence length="89" mass="9943">MLTITDHLEWTGSDDAHCLLLQEKLNTYLSFVESGEMLETCPDAKGRAVLIDVVCKYPLSQQAKAFYTQVAQIVEGAGIKLRHRLFDAS</sequence>
<dbReference type="EMBL" id="CP030760">
    <property type="protein sequence ID" value="AXA39790.1"/>
    <property type="molecule type" value="Genomic_DNA"/>
</dbReference>
<dbReference type="Proteomes" id="UP000251166">
    <property type="component" value="Chromosome"/>
</dbReference>
<gene>
    <name evidence="1" type="ORF">DLJ82_2197</name>
</gene>
<evidence type="ECO:0000313" key="2">
    <source>
        <dbReference type="Proteomes" id="UP000251166"/>
    </source>
</evidence>
<name>A0A2Z4YEI6_RHILE</name>
<protein>
    <submittedName>
        <fullName evidence="1">Uncharacterized protein</fullName>
    </submittedName>
</protein>